<dbReference type="eggNOG" id="COG0779">
    <property type="taxonomic scope" value="Bacteria"/>
</dbReference>
<dbReference type="RefSeq" id="WP_006459037.1">
    <property type="nucleotide sequence ID" value="NZ_CP007030.1"/>
</dbReference>
<dbReference type="InParanoid" id="W0DW15"/>
<dbReference type="Gene3D" id="2.30.30.180">
    <property type="entry name" value="Ribosome maturation factor RimP, C-terminal domain"/>
    <property type="match status" value="1"/>
</dbReference>
<dbReference type="AlphaFoldDB" id="W0DW15"/>
<accession>W0DW15</accession>
<dbReference type="SUPFAM" id="SSF74942">
    <property type="entry name" value="YhbC-like, C-terminal domain"/>
    <property type="match status" value="1"/>
</dbReference>
<dbReference type="HAMAP" id="MF_01077">
    <property type="entry name" value="RimP"/>
    <property type="match status" value="1"/>
</dbReference>
<dbReference type="KEGG" id="tao:THIAE_04580"/>
<dbReference type="PANTHER" id="PTHR33867:SF1">
    <property type="entry name" value="RIBOSOME MATURATION FACTOR RIMP"/>
    <property type="match status" value="1"/>
</dbReference>
<dbReference type="InterPro" id="IPR003728">
    <property type="entry name" value="Ribosome_maturation_RimP"/>
</dbReference>
<comment type="similarity">
    <text evidence="3">Belongs to the RimP family.</text>
</comment>
<feature type="domain" description="Ribosome maturation factor RimP C-terminal" evidence="5">
    <location>
        <begin position="87"/>
        <end position="150"/>
    </location>
</feature>
<dbReference type="GO" id="GO:0000028">
    <property type="term" value="P:ribosomal small subunit assembly"/>
    <property type="evidence" value="ECO:0007669"/>
    <property type="project" value="TreeGrafter"/>
</dbReference>
<proteinExistence type="inferred from homology"/>
<dbReference type="OrthoDB" id="9805006at2"/>
<name>W0DW15_9GAMM</name>
<dbReference type="EMBL" id="CP007030">
    <property type="protein sequence ID" value="AHF01159.1"/>
    <property type="molecule type" value="Genomic_DNA"/>
</dbReference>
<dbReference type="FunCoup" id="W0DW15">
    <property type="interactions" value="333"/>
</dbReference>
<dbReference type="Pfam" id="PF02576">
    <property type="entry name" value="RimP_N"/>
    <property type="match status" value="1"/>
</dbReference>
<dbReference type="CDD" id="cd01734">
    <property type="entry name" value="YlxS_C"/>
    <property type="match status" value="1"/>
</dbReference>
<dbReference type="Pfam" id="PF17384">
    <property type="entry name" value="DUF150_C"/>
    <property type="match status" value="1"/>
</dbReference>
<comment type="function">
    <text evidence="3">Required for maturation of 30S ribosomal subunits.</text>
</comment>
<keyword evidence="7" id="KW-1185">Reference proteome</keyword>
<evidence type="ECO:0000256" key="3">
    <source>
        <dbReference type="HAMAP-Rule" id="MF_01077"/>
    </source>
</evidence>
<dbReference type="HOGENOM" id="CLU_070525_1_1_6"/>
<reference evidence="6 7" key="1">
    <citation type="submission" date="2013-12" db="EMBL/GenBank/DDBJ databases">
        <authorList>
            <consortium name="DOE Joint Genome Institute"/>
            <person name="Kappler U."/>
            <person name="Huntemann M."/>
            <person name="Han J."/>
            <person name="Chen A."/>
            <person name="Kyrpides N."/>
            <person name="Mavromatis K."/>
            <person name="Markowitz V."/>
            <person name="Palaniappan K."/>
            <person name="Ivanova N."/>
            <person name="Schaumberg A."/>
            <person name="Pati A."/>
            <person name="Liolios K."/>
            <person name="Nordberg H.P."/>
            <person name="Cantor M.N."/>
            <person name="Hua S.X."/>
            <person name="Woyke T."/>
        </authorList>
    </citation>
    <scope>NUCLEOTIDE SEQUENCE [LARGE SCALE GENOMIC DNA]</scope>
    <source>
        <strain evidence="7">AL2</strain>
    </source>
</reference>
<dbReference type="InterPro" id="IPR035956">
    <property type="entry name" value="RimP_N_sf"/>
</dbReference>
<dbReference type="PANTHER" id="PTHR33867">
    <property type="entry name" value="RIBOSOME MATURATION FACTOR RIMP"/>
    <property type="match status" value="1"/>
</dbReference>
<dbReference type="GO" id="GO:0006412">
    <property type="term" value="P:translation"/>
    <property type="evidence" value="ECO:0007669"/>
    <property type="project" value="TreeGrafter"/>
</dbReference>
<dbReference type="Gene3D" id="3.30.300.70">
    <property type="entry name" value="RimP-like superfamily, N-terminal"/>
    <property type="match status" value="1"/>
</dbReference>
<feature type="domain" description="Ribosome maturation factor RimP N-terminal" evidence="4">
    <location>
        <begin position="10"/>
        <end position="83"/>
    </location>
</feature>
<evidence type="ECO:0000313" key="6">
    <source>
        <dbReference type="EMBL" id="AHF01159.1"/>
    </source>
</evidence>
<comment type="subcellular location">
    <subcellularLocation>
        <location evidence="3">Cytoplasm</location>
    </subcellularLocation>
</comment>
<dbReference type="STRING" id="717772.THIAE_04580"/>
<dbReference type="InterPro" id="IPR036847">
    <property type="entry name" value="RimP_C_sf"/>
</dbReference>
<dbReference type="NCBIfam" id="NF000927">
    <property type="entry name" value="PRK00092.1-1"/>
    <property type="match status" value="1"/>
</dbReference>
<dbReference type="SUPFAM" id="SSF75420">
    <property type="entry name" value="YhbC-like, N-terminal domain"/>
    <property type="match status" value="1"/>
</dbReference>
<dbReference type="GO" id="GO:0005829">
    <property type="term" value="C:cytosol"/>
    <property type="evidence" value="ECO:0007669"/>
    <property type="project" value="TreeGrafter"/>
</dbReference>
<dbReference type="FunFam" id="3.30.300.70:FF:000001">
    <property type="entry name" value="Ribosome maturation factor RimP"/>
    <property type="match status" value="1"/>
</dbReference>
<protein>
    <recommendedName>
        <fullName evidence="3">Ribosome maturation factor RimP</fullName>
    </recommendedName>
</protein>
<organism evidence="6 7">
    <name type="scientific">Thiomicrospira aerophila AL3</name>
    <dbReference type="NCBI Taxonomy" id="717772"/>
    <lineage>
        <taxon>Bacteria</taxon>
        <taxon>Pseudomonadati</taxon>
        <taxon>Pseudomonadota</taxon>
        <taxon>Gammaproteobacteria</taxon>
        <taxon>Thiotrichales</taxon>
        <taxon>Piscirickettsiaceae</taxon>
        <taxon>Thiomicrospira</taxon>
    </lineage>
</organism>
<dbReference type="Proteomes" id="UP000005380">
    <property type="component" value="Chromosome"/>
</dbReference>
<evidence type="ECO:0000256" key="1">
    <source>
        <dbReference type="ARBA" id="ARBA00022490"/>
    </source>
</evidence>
<dbReference type="InterPro" id="IPR028989">
    <property type="entry name" value="RimP_N"/>
</dbReference>
<evidence type="ECO:0000313" key="7">
    <source>
        <dbReference type="Proteomes" id="UP000005380"/>
    </source>
</evidence>
<evidence type="ECO:0000259" key="5">
    <source>
        <dbReference type="Pfam" id="PF17384"/>
    </source>
</evidence>
<keyword evidence="1 3" id="KW-0963">Cytoplasm</keyword>
<dbReference type="InterPro" id="IPR028998">
    <property type="entry name" value="RimP_C"/>
</dbReference>
<sequence>MTLEQKIAGLVTPAIEALGMTLWGCEYIAAGKDSTLRIYIDRPDVGVNVDDCALASRQISAIMDVEDPISSAYYLEVSSPGLDRPFFKPEQYAAYVNKTVNVRTRTPEMGRRKFKGKLVEVQAEQILVEVDREVYEIPFSNIDKANLVVEL</sequence>
<keyword evidence="2 3" id="KW-0690">Ribosome biogenesis</keyword>
<gene>
    <name evidence="3" type="primary">rimP</name>
    <name evidence="6" type="ORF">THIAE_04580</name>
</gene>
<evidence type="ECO:0000259" key="4">
    <source>
        <dbReference type="Pfam" id="PF02576"/>
    </source>
</evidence>
<evidence type="ECO:0000256" key="2">
    <source>
        <dbReference type="ARBA" id="ARBA00022517"/>
    </source>
</evidence>